<accession>Q1R098</accession>
<comment type="catalytic activity">
    <reaction evidence="9">
        <text>S-methyl-5'-thioadenosine + phosphate = 5-(methylsulfanyl)-alpha-D-ribose 1-phosphate + adenine</text>
        <dbReference type="Rhea" id="RHEA:11852"/>
        <dbReference type="ChEBI" id="CHEBI:16708"/>
        <dbReference type="ChEBI" id="CHEBI:17509"/>
        <dbReference type="ChEBI" id="CHEBI:43474"/>
        <dbReference type="ChEBI" id="CHEBI:58533"/>
        <dbReference type="EC" id="2.4.2.28"/>
    </reaction>
    <physiologicalReaction direction="left-to-right" evidence="9">
        <dbReference type="Rhea" id="RHEA:11853"/>
    </physiologicalReaction>
</comment>
<evidence type="ECO:0000256" key="1">
    <source>
        <dbReference type="ARBA" id="ARBA00000553"/>
    </source>
</evidence>
<evidence type="ECO:0000256" key="3">
    <source>
        <dbReference type="ARBA" id="ARBA00022679"/>
    </source>
</evidence>
<comment type="similarity">
    <text evidence="2 10">Belongs to the purine nucleoside phosphorylase YfiH/LACC1 family.</text>
</comment>
<keyword evidence="12" id="KW-1185">Reference proteome</keyword>
<comment type="catalytic activity">
    <reaction evidence="8">
        <text>adenosine + phosphate = alpha-D-ribose 1-phosphate + adenine</text>
        <dbReference type="Rhea" id="RHEA:27642"/>
        <dbReference type="ChEBI" id="CHEBI:16335"/>
        <dbReference type="ChEBI" id="CHEBI:16708"/>
        <dbReference type="ChEBI" id="CHEBI:43474"/>
        <dbReference type="ChEBI" id="CHEBI:57720"/>
        <dbReference type="EC" id="2.4.2.1"/>
    </reaction>
    <physiologicalReaction direction="left-to-right" evidence="8">
        <dbReference type="Rhea" id="RHEA:27643"/>
    </physiologicalReaction>
</comment>
<dbReference type="EMBL" id="CP000285">
    <property type="protein sequence ID" value="ABE57860.1"/>
    <property type="molecule type" value="Genomic_DNA"/>
</dbReference>
<dbReference type="InterPro" id="IPR038371">
    <property type="entry name" value="Cu_polyphenol_OxRdtase_sf"/>
</dbReference>
<dbReference type="SMR" id="Q1R098"/>
<dbReference type="GO" id="GO:0016787">
    <property type="term" value="F:hydrolase activity"/>
    <property type="evidence" value="ECO:0007669"/>
    <property type="project" value="UniProtKB-KW"/>
</dbReference>
<comment type="catalytic activity">
    <reaction evidence="1">
        <text>inosine + phosphate = alpha-D-ribose 1-phosphate + hypoxanthine</text>
        <dbReference type="Rhea" id="RHEA:27646"/>
        <dbReference type="ChEBI" id="CHEBI:17368"/>
        <dbReference type="ChEBI" id="CHEBI:17596"/>
        <dbReference type="ChEBI" id="CHEBI:43474"/>
        <dbReference type="ChEBI" id="CHEBI:57720"/>
        <dbReference type="EC" id="2.4.2.1"/>
    </reaction>
    <physiologicalReaction direction="left-to-right" evidence="1">
        <dbReference type="Rhea" id="RHEA:27647"/>
    </physiologicalReaction>
</comment>
<dbReference type="STRING" id="290398.Csal_0498"/>
<evidence type="ECO:0000313" key="11">
    <source>
        <dbReference type="EMBL" id="ABE57860.1"/>
    </source>
</evidence>
<dbReference type="KEGG" id="csa:Csal_0498"/>
<evidence type="ECO:0000256" key="9">
    <source>
        <dbReference type="ARBA" id="ARBA00049893"/>
    </source>
</evidence>
<dbReference type="InterPro" id="IPR011324">
    <property type="entry name" value="Cytotoxic_necrot_fac-like_cat"/>
</dbReference>
<dbReference type="HOGENOM" id="CLU_065784_1_1_6"/>
<evidence type="ECO:0000256" key="2">
    <source>
        <dbReference type="ARBA" id="ARBA00007353"/>
    </source>
</evidence>
<dbReference type="GeneID" id="95333247"/>
<dbReference type="Gene3D" id="3.60.140.10">
    <property type="entry name" value="CNF1/YfiH-like putative cysteine hydrolases"/>
    <property type="match status" value="1"/>
</dbReference>
<dbReference type="GO" id="GO:0005507">
    <property type="term" value="F:copper ion binding"/>
    <property type="evidence" value="ECO:0007669"/>
    <property type="project" value="TreeGrafter"/>
</dbReference>
<organism evidence="11 12">
    <name type="scientific">Chromohalobacter israelensis (strain ATCC BAA-138 / DSM 3043 / CIP 106854 / NCIMB 13768 / 1H11)</name>
    <name type="common">Chromohalobacter salexigens</name>
    <dbReference type="NCBI Taxonomy" id="290398"/>
    <lineage>
        <taxon>Bacteria</taxon>
        <taxon>Pseudomonadati</taxon>
        <taxon>Pseudomonadota</taxon>
        <taxon>Gammaproteobacteria</taxon>
        <taxon>Oceanospirillales</taxon>
        <taxon>Halomonadaceae</taxon>
        <taxon>Chromohalobacter</taxon>
    </lineage>
</organism>
<dbReference type="RefSeq" id="WP_011505806.1">
    <property type="nucleotide sequence ID" value="NC_007963.1"/>
</dbReference>
<dbReference type="PANTHER" id="PTHR30616">
    <property type="entry name" value="UNCHARACTERIZED PROTEIN YFIH"/>
    <property type="match status" value="1"/>
</dbReference>
<evidence type="ECO:0000256" key="7">
    <source>
        <dbReference type="ARBA" id="ARBA00047989"/>
    </source>
</evidence>
<keyword evidence="6" id="KW-0862">Zinc</keyword>
<dbReference type="AlphaFoldDB" id="Q1R098"/>
<name>Q1R098_CHRI1</name>
<dbReference type="InterPro" id="IPR003730">
    <property type="entry name" value="Cu_polyphenol_OxRdtase"/>
</dbReference>
<dbReference type="Pfam" id="PF02578">
    <property type="entry name" value="Cu-oxidase_4"/>
    <property type="match status" value="1"/>
</dbReference>
<evidence type="ECO:0000256" key="4">
    <source>
        <dbReference type="ARBA" id="ARBA00022723"/>
    </source>
</evidence>
<evidence type="ECO:0000256" key="6">
    <source>
        <dbReference type="ARBA" id="ARBA00022833"/>
    </source>
</evidence>
<dbReference type="Proteomes" id="UP000000239">
    <property type="component" value="Chromosome"/>
</dbReference>
<dbReference type="GO" id="GO:0017061">
    <property type="term" value="F:S-methyl-5-thioadenosine phosphorylase activity"/>
    <property type="evidence" value="ECO:0007669"/>
    <property type="project" value="UniProtKB-EC"/>
</dbReference>
<keyword evidence="3" id="KW-0808">Transferase</keyword>
<dbReference type="SUPFAM" id="SSF64438">
    <property type="entry name" value="CNF1/YfiH-like putative cysteine hydrolases"/>
    <property type="match status" value="1"/>
</dbReference>
<sequence length="251" mass="27293">MSERPTLILPDWPAPSTVGAFVTTRESGPSQGAFASFNPADHVGDDPVTVEACRRRLSAELDDERPLLWLEQVHGANVQQEYRADFAEHAPRADASVAFDTGHACVVLTADCLPVFFCDRQGTRVGVAHAGWRSLAGGVLEASVAALGVAPDDLMAWLGPAISKAQFEVGAEVFDTFVAVQPEAESAFEPSPYRLGHYMADLYRLARLRLERLGVGHIGGGHFCTACEPRFYSHRRDDGNTGRMASVIWLR</sequence>
<keyword evidence="4" id="KW-0479">Metal-binding</keyword>
<protein>
    <recommendedName>
        <fullName evidence="10">Purine nucleoside phosphorylase</fullName>
    </recommendedName>
</protein>
<gene>
    <name evidence="11" type="ordered locus">Csal_0498</name>
</gene>
<keyword evidence="5" id="KW-0378">Hydrolase</keyword>
<evidence type="ECO:0000256" key="5">
    <source>
        <dbReference type="ARBA" id="ARBA00022801"/>
    </source>
</evidence>
<evidence type="ECO:0000313" key="12">
    <source>
        <dbReference type="Proteomes" id="UP000000239"/>
    </source>
</evidence>
<evidence type="ECO:0000256" key="8">
    <source>
        <dbReference type="ARBA" id="ARBA00048968"/>
    </source>
</evidence>
<reference evidence="11 12" key="1">
    <citation type="journal article" date="2011" name="Stand. Genomic Sci.">
        <title>Complete genome sequence of the halophilic and highly halotolerant Chromohalobacter salexigens type strain (1H11(T)).</title>
        <authorList>
            <person name="Copeland A."/>
            <person name="O'Connor K."/>
            <person name="Lucas S."/>
            <person name="Lapidus A."/>
            <person name="Berry K.W."/>
            <person name="Detter J.C."/>
            <person name="Del Rio T.G."/>
            <person name="Hammon N."/>
            <person name="Dalin E."/>
            <person name="Tice H."/>
            <person name="Pitluck S."/>
            <person name="Bruce D."/>
            <person name="Goodwin L."/>
            <person name="Han C."/>
            <person name="Tapia R."/>
            <person name="Saunders E."/>
            <person name="Schmutz J."/>
            <person name="Brettin T."/>
            <person name="Larimer F."/>
            <person name="Land M."/>
            <person name="Hauser L."/>
            <person name="Vargas C."/>
            <person name="Nieto J.J."/>
            <person name="Kyrpides N.C."/>
            <person name="Ivanova N."/>
            <person name="Goker M."/>
            <person name="Klenk H.P."/>
            <person name="Csonka L.N."/>
            <person name="Woyke T."/>
        </authorList>
    </citation>
    <scope>NUCLEOTIDE SEQUENCE [LARGE SCALE GENOMIC DNA]</scope>
    <source>
        <strain evidence="12">ATCC BAA-138 / DSM 3043 / CIP 106854 / NCIMB 13768 / 1H11</strain>
    </source>
</reference>
<dbReference type="CDD" id="cd16833">
    <property type="entry name" value="YfiH"/>
    <property type="match status" value="1"/>
</dbReference>
<dbReference type="NCBIfam" id="TIGR00726">
    <property type="entry name" value="peptidoglycan editing factor PgeF"/>
    <property type="match status" value="1"/>
</dbReference>
<dbReference type="PANTHER" id="PTHR30616:SF2">
    <property type="entry name" value="PURINE NUCLEOSIDE PHOSPHORYLASE LACC1"/>
    <property type="match status" value="1"/>
</dbReference>
<dbReference type="eggNOG" id="COG1496">
    <property type="taxonomic scope" value="Bacteria"/>
</dbReference>
<proteinExistence type="inferred from homology"/>
<evidence type="ECO:0000256" key="10">
    <source>
        <dbReference type="RuleBase" id="RU361274"/>
    </source>
</evidence>
<comment type="catalytic activity">
    <reaction evidence="7">
        <text>adenosine + H2O + H(+) = inosine + NH4(+)</text>
        <dbReference type="Rhea" id="RHEA:24408"/>
        <dbReference type="ChEBI" id="CHEBI:15377"/>
        <dbReference type="ChEBI" id="CHEBI:15378"/>
        <dbReference type="ChEBI" id="CHEBI:16335"/>
        <dbReference type="ChEBI" id="CHEBI:17596"/>
        <dbReference type="ChEBI" id="CHEBI:28938"/>
        <dbReference type="EC" id="3.5.4.4"/>
    </reaction>
    <physiologicalReaction direction="left-to-right" evidence="7">
        <dbReference type="Rhea" id="RHEA:24409"/>
    </physiologicalReaction>
</comment>
<dbReference type="OrthoDB" id="4279at2"/>